<sequence>MRSGKPFRSRRDTKPEVPASMLRPRISIGSVGSPSSKDGTSTKA</sequence>
<dbReference type="EMBL" id="BPRC01000004">
    <property type="protein sequence ID" value="GJE64551.1"/>
    <property type="molecule type" value="Genomic_DNA"/>
</dbReference>
<comment type="caution">
    <text evidence="2">The sequence shown here is derived from an EMBL/GenBank/DDBJ whole genome shotgun (WGS) entry which is preliminary data.</text>
</comment>
<protein>
    <submittedName>
        <fullName evidence="2">Uncharacterized protein</fullName>
    </submittedName>
</protein>
<feature type="region of interest" description="Disordered" evidence="1">
    <location>
        <begin position="1"/>
        <end position="44"/>
    </location>
</feature>
<keyword evidence="3" id="KW-1185">Reference proteome</keyword>
<dbReference type="Proteomes" id="UP001055039">
    <property type="component" value="Unassembled WGS sequence"/>
</dbReference>
<dbReference type="RefSeq" id="WP_283214485.1">
    <property type="nucleotide sequence ID" value="NZ_BAAADH010000005.1"/>
</dbReference>
<feature type="compositionally biased region" description="Polar residues" evidence="1">
    <location>
        <begin position="30"/>
        <end position="44"/>
    </location>
</feature>
<organism evidence="2 3">
    <name type="scientific">Methylorubrum aminovorans</name>
    <dbReference type="NCBI Taxonomy" id="269069"/>
    <lineage>
        <taxon>Bacteria</taxon>
        <taxon>Pseudomonadati</taxon>
        <taxon>Pseudomonadota</taxon>
        <taxon>Alphaproteobacteria</taxon>
        <taxon>Hyphomicrobiales</taxon>
        <taxon>Methylobacteriaceae</taxon>
        <taxon>Methylorubrum</taxon>
    </lineage>
</organism>
<evidence type="ECO:0000256" key="1">
    <source>
        <dbReference type="SAM" id="MobiDB-lite"/>
    </source>
</evidence>
<name>A0ABQ4UCU4_9HYPH</name>
<evidence type="ECO:0000313" key="3">
    <source>
        <dbReference type="Proteomes" id="UP001055039"/>
    </source>
</evidence>
<reference evidence="2" key="2">
    <citation type="submission" date="2021-08" db="EMBL/GenBank/DDBJ databases">
        <authorList>
            <person name="Tani A."/>
            <person name="Ola A."/>
            <person name="Ogura Y."/>
            <person name="Katsura K."/>
            <person name="Hayashi T."/>
        </authorList>
    </citation>
    <scope>NUCLEOTIDE SEQUENCE</scope>
    <source>
        <strain evidence="2">NBRC 15686</strain>
    </source>
</reference>
<evidence type="ECO:0000313" key="2">
    <source>
        <dbReference type="EMBL" id="GJE64551.1"/>
    </source>
</evidence>
<accession>A0ABQ4UCU4</accession>
<gene>
    <name evidence="2" type="ORF">LNAOJCKE_1757</name>
</gene>
<reference evidence="2" key="1">
    <citation type="journal article" date="2021" name="Front. Microbiol.">
        <title>Comprehensive Comparative Genomics and Phenotyping of Methylobacterium Species.</title>
        <authorList>
            <person name="Alessa O."/>
            <person name="Ogura Y."/>
            <person name="Fujitani Y."/>
            <person name="Takami H."/>
            <person name="Hayashi T."/>
            <person name="Sahin N."/>
            <person name="Tani A."/>
        </authorList>
    </citation>
    <scope>NUCLEOTIDE SEQUENCE</scope>
    <source>
        <strain evidence="2">NBRC 15686</strain>
    </source>
</reference>
<proteinExistence type="predicted"/>